<feature type="transmembrane region" description="Helical" evidence="9">
    <location>
        <begin position="144"/>
        <end position="164"/>
    </location>
</feature>
<evidence type="ECO:0000256" key="3">
    <source>
        <dbReference type="ARBA" id="ARBA00022679"/>
    </source>
</evidence>
<comment type="pathway">
    <text evidence="9">Porphyrin-containing compound metabolism; heme O biosynthesis; heme O from protoheme: step 1/1.</text>
</comment>
<dbReference type="HAMAP" id="MF_00154">
    <property type="entry name" value="CyoE_CtaB"/>
    <property type="match status" value="1"/>
</dbReference>
<dbReference type="PANTHER" id="PTHR43448">
    <property type="entry name" value="PROTOHEME IX FARNESYLTRANSFERASE, MITOCHONDRIAL"/>
    <property type="match status" value="1"/>
</dbReference>
<evidence type="ECO:0000256" key="8">
    <source>
        <dbReference type="ARBA" id="ARBA00047690"/>
    </source>
</evidence>
<dbReference type="Gene3D" id="1.10.357.140">
    <property type="entry name" value="UbiA prenyltransferase"/>
    <property type="match status" value="1"/>
</dbReference>
<dbReference type="EC" id="2.5.1.141" evidence="9"/>
<dbReference type="Pfam" id="PF01040">
    <property type="entry name" value="UbiA"/>
    <property type="match status" value="1"/>
</dbReference>
<evidence type="ECO:0000313" key="10">
    <source>
        <dbReference type="EMBL" id="SHG35742.1"/>
    </source>
</evidence>
<feature type="transmembrane region" description="Helical" evidence="9">
    <location>
        <begin position="170"/>
        <end position="192"/>
    </location>
</feature>
<dbReference type="InterPro" id="IPR044878">
    <property type="entry name" value="UbiA_sf"/>
</dbReference>
<comment type="subcellular location">
    <subcellularLocation>
        <location evidence="9">Cell membrane</location>
        <topology evidence="9">Multi-pass membrane protein</topology>
    </subcellularLocation>
    <subcellularLocation>
        <location evidence="1">Membrane</location>
        <topology evidence="1">Multi-pass membrane protein</topology>
    </subcellularLocation>
</comment>
<dbReference type="EMBL" id="FQVW01000028">
    <property type="protein sequence ID" value="SHG35742.1"/>
    <property type="molecule type" value="Genomic_DNA"/>
</dbReference>
<feature type="transmembrane region" description="Helical" evidence="9">
    <location>
        <begin position="50"/>
        <end position="71"/>
    </location>
</feature>
<accession>A0A1M5J5C4</accession>
<keyword evidence="7 9" id="KW-0472">Membrane</keyword>
<organism evidence="10 11">
    <name type="scientific">Ornithinibacillus halophilus</name>
    <dbReference type="NCBI Taxonomy" id="930117"/>
    <lineage>
        <taxon>Bacteria</taxon>
        <taxon>Bacillati</taxon>
        <taxon>Bacillota</taxon>
        <taxon>Bacilli</taxon>
        <taxon>Bacillales</taxon>
        <taxon>Bacillaceae</taxon>
        <taxon>Ornithinibacillus</taxon>
    </lineage>
</organism>
<keyword evidence="6 9" id="KW-0350">Heme biosynthesis</keyword>
<comment type="miscellaneous">
    <text evidence="9">Carbon 2 of the heme B porphyrin ring is defined according to the Fischer nomenclature.</text>
</comment>
<dbReference type="RefSeq" id="WP_234982684.1">
    <property type="nucleotide sequence ID" value="NZ_FQVW01000028.1"/>
</dbReference>
<evidence type="ECO:0000256" key="9">
    <source>
        <dbReference type="HAMAP-Rule" id="MF_00154"/>
    </source>
</evidence>
<dbReference type="STRING" id="930117.SAMN05216225_102815"/>
<dbReference type="PROSITE" id="PS00943">
    <property type="entry name" value="UBIA"/>
    <property type="match status" value="1"/>
</dbReference>
<dbReference type="InterPro" id="IPR006369">
    <property type="entry name" value="Protohaem_IX_farnesylTrfase"/>
</dbReference>
<gene>
    <name evidence="9" type="primary">ctaB</name>
    <name evidence="10" type="ORF">SAMN05216225_102815</name>
</gene>
<evidence type="ECO:0000256" key="4">
    <source>
        <dbReference type="ARBA" id="ARBA00022692"/>
    </source>
</evidence>
<feature type="transmembrane region" description="Helical" evidence="9">
    <location>
        <begin position="14"/>
        <end position="38"/>
    </location>
</feature>
<keyword evidence="3 9" id="KW-0808">Transferase</keyword>
<dbReference type="InterPro" id="IPR030470">
    <property type="entry name" value="UbiA_prenylTrfase_CS"/>
</dbReference>
<evidence type="ECO:0000256" key="1">
    <source>
        <dbReference type="ARBA" id="ARBA00004141"/>
    </source>
</evidence>
<dbReference type="PANTHER" id="PTHR43448:SF2">
    <property type="entry name" value="PROTOHEME IX FARNESYLTRANSFERASE, MITOCHONDRIAL"/>
    <property type="match status" value="1"/>
</dbReference>
<feature type="transmembrane region" description="Helical" evidence="9">
    <location>
        <begin position="120"/>
        <end position="137"/>
    </location>
</feature>
<protein>
    <recommendedName>
        <fullName evidence="9">Protoheme IX farnesyltransferase</fullName>
        <ecNumber evidence="9">2.5.1.141</ecNumber>
    </recommendedName>
    <alternativeName>
        <fullName evidence="9">Heme B farnesyltransferase</fullName>
    </alternativeName>
    <alternativeName>
        <fullName evidence="9">Heme O synthase</fullName>
    </alternativeName>
</protein>
<sequence>MGEQKGQLLTDLKYLFKGGVLIANALPVITGFWLAIAFTDYTLGESWGNFLLVLIGSTLVMAGALTLNNWYDVDIDRIMKRTQKRPTVTGNMSLSSVLTIGIVLSIIGIIFIFFVSIESAIYALVGWVTYVIFYTMWSKRRYTMNTIIGSISGAVTPLIGWAVVDDAWHMVPIVVALILFIFQMPHTYAIAIRKYDEYKAANVAMLPVVRGYTVTKWHTTFWIACLIPLPFLITELGMLFVVLSTIIHIGWLILSIVGFFVKDNLKWANGMFKYSVYYLTVMFLMMIVVTI</sequence>
<comment type="function">
    <text evidence="9">Converts heme B (protoheme IX) to heme O by substitution of the vinyl group on carbon 2 of heme B porphyrin ring with a hydroxyethyl farnesyl side group.</text>
</comment>
<dbReference type="NCBIfam" id="TIGR01473">
    <property type="entry name" value="cyoE_ctaB"/>
    <property type="match status" value="1"/>
</dbReference>
<feature type="transmembrane region" description="Helical" evidence="9">
    <location>
        <begin position="213"/>
        <end position="233"/>
    </location>
</feature>
<comment type="catalytic activity">
    <reaction evidence="8 9">
        <text>heme b + (2E,6E)-farnesyl diphosphate + H2O = Fe(II)-heme o + diphosphate</text>
        <dbReference type="Rhea" id="RHEA:28070"/>
        <dbReference type="ChEBI" id="CHEBI:15377"/>
        <dbReference type="ChEBI" id="CHEBI:33019"/>
        <dbReference type="ChEBI" id="CHEBI:60344"/>
        <dbReference type="ChEBI" id="CHEBI:60530"/>
        <dbReference type="ChEBI" id="CHEBI:175763"/>
        <dbReference type="EC" id="2.5.1.141"/>
    </reaction>
</comment>
<evidence type="ECO:0000256" key="2">
    <source>
        <dbReference type="ARBA" id="ARBA00022475"/>
    </source>
</evidence>
<evidence type="ECO:0000256" key="7">
    <source>
        <dbReference type="ARBA" id="ARBA00023136"/>
    </source>
</evidence>
<dbReference type="GO" id="GO:0048034">
    <property type="term" value="P:heme O biosynthetic process"/>
    <property type="evidence" value="ECO:0007669"/>
    <property type="project" value="UniProtKB-UniRule"/>
</dbReference>
<dbReference type="GO" id="GO:0008495">
    <property type="term" value="F:protoheme IX farnesyltransferase activity"/>
    <property type="evidence" value="ECO:0007669"/>
    <property type="project" value="UniProtKB-UniRule"/>
</dbReference>
<proteinExistence type="inferred from homology"/>
<comment type="similarity">
    <text evidence="9">Belongs to the UbiA prenyltransferase family. Protoheme IX farnesyltransferase subfamily.</text>
</comment>
<evidence type="ECO:0000313" key="11">
    <source>
        <dbReference type="Proteomes" id="UP000183988"/>
    </source>
</evidence>
<comment type="subunit">
    <text evidence="9">Interacts with CtaA.</text>
</comment>
<dbReference type="UniPathway" id="UPA00834">
    <property type="reaction ID" value="UER00712"/>
</dbReference>
<reference evidence="10 11" key="1">
    <citation type="submission" date="2016-11" db="EMBL/GenBank/DDBJ databases">
        <authorList>
            <person name="Jaros S."/>
            <person name="Januszkiewicz K."/>
            <person name="Wedrychowicz H."/>
        </authorList>
    </citation>
    <scope>NUCLEOTIDE SEQUENCE [LARGE SCALE GENOMIC DNA]</scope>
    <source>
        <strain evidence="10 11">IBRC-M 10683</strain>
    </source>
</reference>
<dbReference type="InterPro" id="IPR000537">
    <property type="entry name" value="UbiA_prenyltransferase"/>
</dbReference>
<name>A0A1M5J5C4_9BACI</name>
<keyword evidence="2 9" id="KW-1003">Cell membrane</keyword>
<keyword evidence="5 9" id="KW-1133">Transmembrane helix</keyword>
<feature type="transmembrane region" description="Helical" evidence="9">
    <location>
        <begin position="272"/>
        <end position="290"/>
    </location>
</feature>
<keyword evidence="4 9" id="KW-0812">Transmembrane</keyword>
<evidence type="ECO:0000256" key="5">
    <source>
        <dbReference type="ARBA" id="ARBA00022989"/>
    </source>
</evidence>
<dbReference type="AlphaFoldDB" id="A0A1M5J5C4"/>
<feature type="transmembrane region" description="Helical" evidence="9">
    <location>
        <begin position="92"/>
        <end position="114"/>
    </location>
</feature>
<dbReference type="CDD" id="cd13957">
    <property type="entry name" value="PT_UbiA_Cox10"/>
    <property type="match status" value="1"/>
</dbReference>
<keyword evidence="11" id="KW-1185">Reference proteome</keyword>
<dbReference type="Proteomes" id="UP000183988">
    <property type="component" value="Unassembled WGS sequence"/>
</dbReference>
<feature type="transmembrane region" description="Helical" evidence="9">
    <location>
        <begin position="239"/>
        <end position="260"/>
    </location>
</feature>
<evidence type="ECO:0000256" key="6">
    <source>
        <dbReference type="ARBA" id="ARBA00023133"/>
    </source>
</evidence>
<dbReference type="GO" id="GO:0005886">
    <property type="term" value="C:plasma membrane"/>
    <property type="evidence" value="ECO:0007669"/>
    <property type="project" value="UniProtKB-SubCell"/>
</dbReference>